<dbReference type="PANTHER" id="PTHR48079">
    <property type="entry name" value="PROTEIN YEEZ"/>
    <property type="match status" value="1"/>
</dbReference>
<organism evidence="2 3">
    <name type="scientific">Alcaligenes xylosoxydans xylosoxydans</name>
    <name type="common">Achromobacter xylosoxidans</name>
    <dbReference type="NCBI Taxonomy" id="85698"/>
    <lineage>
        <taxon>Bacteria</taxon>
        <taxon>Pseudomonadati</taxon>
        <taxon>Pseudomonadota</taxon>
        <taxon>Betaproteobacteria</taxon>
        <taxon>Burkholderiales</taxon>
        <taxon>Alcaligenaceae</taxon>
        <taxon>Achromobacter</taxon>
    </lineage>
</organism>
<dbReference type="AlphaFoldDB" id="A0A109XXD0"/>
<dbReference type="GO" id="GO:0004029">
    <property type="term" value="F:aldehyde dehydrogenase (NAD+) activity"/>
    <property type="evidence" value="ECO:0007669"/>
    <property type="project" value="TreeGrafter"/>
</dbReference>
<evidence type="ECO:0000259" key="1">
    <source>
        <dbReference type="Pfam" id="PF01370"/>
    </source>
</evidence>
<gene>
    <name evidence="2" type="ORF">AL504_21325</name>
</gene>
<dbReference type="Gene3D" id="3.40.50.720">
    <property type="entry name" value="NAD(P)-binding Rossmann-like Domain"/>
    <property type="match status" value="1"/>
</dbReference>
<sequence>MRIFLTGATGFIGSKIVPELVHAGHQVLGLTRSDQGARALRLAGADAHAGDIEDLDSLRRGASACDAVIHTAFDHDFSHFVANCEKDRRVILALGEALAGSARPLLITSGTPMGIAAPGQPAIEDHFNAAHPNPRKASELAGEELLARGVRVSVVRLSQIHDAEKQGLVTEMVALARATGVSPYVGDGSNGWSAAHVSDTVRLYRAVLEHGEAGGRYHATAESHIPFRDIAQAIGDRLGVPVIRLDEAAAAAHFGWLSHFVGHDMSASSVATRERLGWQPTGPRLRDSLAQLRV</sequence>
<dbReference type="InterPro" id="IPR036291">
    <property type="entry name" value="NAD(P)-bd_dom_sf"/>
</dbReference>
<dbReference type="RefSeq" id="WP_061073087.1">
    <property type="nucleotide sequence ID" value="NZ_CP014060.2"/>
</dbReference>
<name>A0A109XXD0_ALCXX</name>
<protein>
    <submittedName>
        <fullName evidence="2">NAD-dependent dehydratase</fullName>
    </submittedName>
</protein>
<dbReference type="InterPro" id="IPR051783">
    <property type="entry name" value="NAD(P)-dependent_oxidoreduct"/>
</dbReference>
<dbReference type="PANTHER" id="PTHR48079:SF6">
    <property type="entry name" value="NAD(P)-BINDING DOMAIN-CONTAINING PROTEIN-RELATED"/>
    <property type="match status" value="1"/>
</dbReference>
<dbReference type="Proteomes" id="UP000060602">
    <property type="component" value="Chromosome"/>
</dbReference>
<feature type="domain" description="NAD-dependent epimerase/dehydratase" evidence="1">
    <location>
        <begin position="3"/>
        <end position="217"/>
    </location>
</feature>
<proteinExistence type="predicted"/>
<dbReference type="CDD" id="cd05262">
    <property type="entry name" value="SDR_a7"/>
    <property type="match status" value="1"/>
</dbReference>
<dbReference type="EMBL" id="CP014060">
    <property type="protein sequence ID" value="AMG38343.1"/>
    <property type="molecule type" value="Genomic_DNA"/>
</dbReference>
<reference evidence="3" key="1">
    <citation type="submission" date="2015-12" db="EMBL/GenBank/DDBJ databases">
        <title>FDA dAtabase for Regulatory Grade micrObial Sequences (FDA-ARGOS): Supporting development and validation of Infectious Disease Dx tests.</title>
        <authorList>
            <person name="Case J."/>
            <person name="Tallon L."/>
            <person name="Sadzewicz L."/>
            <person name="Sengamalay N."/>
            <person name="Ott S."/>
            <person name="Godinez A."/>
            <person name="Nagaraj S."/>
            <person name="Nadendla S."/>
            <person name="Sichtig H."/>
        </authorList>
    </citation>
    <scope>NUCLEOTIDE SEQUENCE [LARGE SCALE GENOMIC DNA]</scope>
    <source>
        <strain evidence="3">FDAARGOS_147</strain>
    </source>
</reference>
<dbReference type="InterPro" id="IPR001509">
    <property type="entry name" value="Epimerase_deHydtase"/>
</dbReference>
<evidence type="ECO:0000313" key="2">
    <source>
        <dbReference type="EMBL" id="AMG38343.1"/>
    </source>
</evidence>
<dbReference type="Pfam" id="PF01370">
    <property type="entry name" value="Epimerase"/>
    <property type="match status" value="1"/>
</dbReference>
<dbReference type="SUPFAM" id="SSF51735">
    <property type="entry name" value="NAD(P)-binding Rossmann-fold domains"/>
    <property type="match status" value="1"/>
</dbReference>
<evidence type="ECO:0000313" key="3">
    <source>
        <dbReference type="Proteomes" id="UP000060602"/>
    </source>
</evidence>
<accession>A0A109XXD0</accession>
<dbReference type="GO" id="GO:0005737">
    <property type="term" value="C:cytoplasm"/>
    <property type="evidence" value="ECO:0007669"/>
    <property type="project" value="TreeGrafter"/>
</dbReference>